<dbReference type="CDD" id="cd00067">
    <property type="entry name" value="GAL4"/>
    <property type="match status" value="1"/>
</dbReference>
<keyword evidence="7" id="KW-1185">Reference proteome</keyword>
<evidence type="ECO:0000259" key="5">
    <source>
        <dbReference type="PROSITE" id="PS50048"/>
    </source>
</evidence>
<dbReference type="InterPro" id="IPR053178">
    <property type="entry name" value="Osmoadaptation_assoc"/>
</dbReference>
<keyword evidence="4" id="KW-0539">Nucleus</keyword>
<feature type="domain" description="Zn(2)-C6 fungal-type" evidence="5">
    <location>
        <begin position="10"/>
        <end position="38"/>
    </location>
</feature>
<dbReference type="SUPFAM" id="SSF57701">
    <property type="entry name" value="Zn2/Cys6 DNA-binding domain"/>
    <property type="match status" value="1"/>
</dbReference>
<dbReference type="InterPro" id="IPR001138">
    <property type="entry name" value="Zn2Cys6_DnaBD"/>
</dbReference>
<dbReference type="PROSITE" id="PS00463">
    <property type="entry name" value="ZN2_CY6_FUNGAL_1"/>
    <property type="match status" value="1"/>
</dbReference>
<reference evidence="7" key="1">
    <citation type="journal article" date="2015" name="Genome Announc.">
        <title>Draft genome sequence of the fungus Penicillium brasilianum MG11.</title>
        <authorList>
            <person name="Horn F."/>
            <person name="Linde J."/>
            <person name="Mattern D.J."/>
            <person name="Walther G."/>
            <person name="Guthke R."/>
            <person name="Brakhage A.A."/>
            <person name="Valiante V."/>
        </authorList>
    </citation>
    <scope>NUCLEOTIDE SEQUENCE [LARGE SCALE GENOMIC DNA]</scope>
    <source>
        <strain evidence="7">MG11</strain>
    </source>
</reference>
<dbReference type="GO" id="GO:0003677">
    <property type="term" value="F:DNA binding"/>
    <property type="evidence" value="ECO:0007669"/>
    <property type="project" value="UniProtKB-KW"/>
</dbReference>
<evidence type="ECO:0000256" key="2">
    <source>
        <dbReference type="ARBA" id="ARBA00023125"/>
    </source>
</evidence>
<keyword evidence="2" id="KW-0238">DNA-binding</keyword>
<proteinExistence type="predicted"/>
<dbReference type="GO" id="GO:0008270">
    <property type="term" value="F:zinc ion binding"/>
    <property type="evidence" value="ECO:0007669"/>
    <property type="project" value="InterPro"/>
</dbReference>
<evidence type="ECO:0000313" key="7">
    <source>
        <dbReference type="Proteomes" id="UP000042958"/>
    </source>
</evidence>
<dbReference type="PANTHER" id="PTHR38111:SF9">
    <property type="entry name" value="ZN(2)-C6 FUNGAL-TYPE DOMAIN-CONTAINING PROTEIN"/>
    <property type="match status" value="1"/>
</dbReference>
<dbReference type="PANTHER" id="PTHR38111">
    <property type="entry name" value="ZN(2)-C6 FUNGAL-TYPE DOMAIN-CONTAINING PROTEIN-RELATED"/>
    <property type="match status" value="1"/>
</dbReference>
<keyword evidence="3" id="KW-0804">Transcription</keyword>
<dbReference type="AlphaFoldDB" id="A0A0F7VGQ7"/>
<organism evidence="6 7">
    <name type="scientific">Penicillium brasilianum</name>
    <dbReference type="NCBI Taxonomy" id="104259"/>
    <lineage>
        <taxon>Eukaryota</taxon>
        <taxon>Fungi</taxon>
        <taxon>Dikarya</taxon>
        <taxon>Ascomycota</taxon>
        <taxon>Pezizomycotina</taxon>
        <taxon>Eurotiomycetes</taxon>
        <taxon>Eurotiomycetidae</taxon>
        <taxon>Eurotiales</taxon>
        <taxon>Aspergillaceae</taxon>
        <taxon>Penicillium</taxon>
    </lineage>
</organism>
<protein>
    <recommendedName>
        <fullName evidence="5">Zn(2)-C6 fungal-type domain-containing protein</fullName>
    </recommendedName>
</protein>
<name>A0A0F7VGQ7_PENBI</name>
<gene>
    <name evidence="6" type="ORF">PMG11_04729</name>
</gene>
<dbReference type="EMBL" id="CDHK01000004">
    <property type="protein sequence ID" value="CEO60086.1"/>
    <property type="molecule type" value="Genomic_DNA"/>
</dbReference>
<dbReference type="Pfam" id="PF00172">
    <property type="entry name" value="Zn_clus"/>
    <property type="match status" value="1"/>
</dbReference>
<evidence type="ECO:0000313" key="6">
    <source>
        <dbReference type="EMBL" id="CEO60086.1"/>
    </source>
</evidence>
<dbReference type="OrthoDB" id="4491390at2759"/>
<dbReference type="Proteomes" id="UP000042958">
    <property type="component" value="Unassembled WGS sequence"/>
</dbReference>
<keyword evidence="1" id="KW-0805">Transcription regulation</keyword>
<dbReference type="InterPro" id="IPR036864">
    <property type="entry name" value="Zn2-C6_fun-type_DNA-bd_sf"/>
</dbReference>
<evidence type="ECO:0000256" key="3">
    <source>
        <dbReference type="ARBA" id="ARBA00023163"/>
    </source>
</evidence>
<dbReference type="GO" id="GO:0000981">
    <property type="term" value="F:DNA-binding transcription factor activity, RNA polymerase II-specific"/>
    <property type="evidence" value="ECO:0007669"/>
    <property type="project" value="InterPro"/>
</dbReference>
<evidence type="ECO:0000256" key="1">
    <source>
        <dbReference type="ARBA" id="ARBA00023015"/>
    </source>
</evidence>
<accession>A0A0F7VGQ7</accession>
<dbReference type="STRING" id="104259.A0A0F7VGQ7"/>
<sequence length="220" mass="25158">MGGRPWQSKGCRACRRRKIRCDGQQPACGRCIKRGIECPGYQKTHIFNVHQETFRQGKKMSPHELIRHNNQEMDSLILRRPSRAVTPIIAIDAASINRDQILSLFLDNYFPAFHSESPHGVELWHSLFEGFFMLPKKTHMLDTAITAISCVYLGKIKNDGRVFGHGLQLYNRAIQDMSSMICQNIHTDDIIYTSVIFQEIENCHLAEVSNNLFNNGQGLK</sequence>
<evidence type="ECO:0000256" key="4">
    <source>
        <dbReference type="ARBA" id="ARBA00023242"/>
    </source>
</evidence>
<dbReference type="SMART" id="SM00066">
    <property type="entry name" value="GAL4"/>
    <property type="match status" value="1"/>
</dbReference>
<dbReference type="PROSITE" id="PS50048">
    <property type="entry name" value="ZN2_CY6_FUNGAL_2"/>
    <property type="match status" value="1"/>
</dbReference>
<dbReference type="Gene3D" id="4.10.240.10">
    <property type="entry name" value="Zn(2)-C6 fungal-type DNA-binding domain"/>
    <property type="match status" value="1"/>
</dbReference>